<evidence type="ECO:0000313" key="2">
    <source>
        <dbReference type="Proteomes" id="UP000222054"/>
    </source>
</evidence>
<evidence type="ECO:0000313" key="1">
    <source>
        <dbReference type="EMBL" id="PGM93262.1"/>
    </source>
</evidence>
<comment type="caution">
    <text evidence="1">The sequence shown here is derived from an EMBL/GenBank/DDBJ whole genome shotgun (WGS) entry which is preliminary data.</text>
</comment>
<protein>
    <submittedName>
        <fullName evidence="1">Uncharacterized protein</fullName>
    </submittedName>
</protein>
<dbReference type="EMBL" id="NUHO01000049">
    <property type="protein sequence ID" value="PGM93262.1"/>
    <property type="molecule type" value="Genomic_DNA"/>
</dbReference>
<reference evidence="1 2" key="1">
    <citation type="submission" date="2017-09" db="EMBL/GenBank/DDBJ databases">
        <title>Large-scale bioinformatics analysis of Bacillus genomes uncovers conserved roles of natural products in bacterial physiology.</title>
        <authorList>
            <consortium name="Agbiome Team Llc"/>
            <person name="Bleich R.M."/>
            <person name="Grubbs K.J."/>
            <person name="Santa Maria K.C."/>
            <person name="Allen S.E."/>
            <person name="Farag S."/>
            <person name="Shank E.A."/>
            <person name="Bowers A."/>
        </authorList>
    </citation>
    <scope>NUCLEOTIDE SEQUENCE [LARGE SCALE GENOMIC DNA]</scope>
    <source>
        <strain evidence="1 2">AFS053130</strain>
    </source>
</reference>
<accession>A0A2B9DZ33</accession>
<organism evidence="1 2">
    <name type="scientific">Bacillus cereus</name>
    <dbReference type="NCBI Taxonomy" id="1396"/>
    <lineage>
        <taxon>Bacteria</taxon>
        <taxon>Bacillati</taxon>
        <taxon>Bacillota</taxon>
        <taxon>Bacilli</taxon>
        <taxon>Bacillales</taxon>
        <taxon>Bacillaceae</taxon>
        <taxon>Bacillus</taxon>
        <taxon>Bacillus cereus group</taxon>
    </lineage>
</organism>
<dbReference type="Proteomes" id="UP000222054">
    <property type="component" value="Unassembled WGS sequence"/>
</dbReference>
<dbReference type="AlphaFoldDB" id="A0A2B9DZ33"/>
<proteinExistence type="predicted"/>
<gene>
    <name evidence="1" type="ORF">CN958_12745</name>
</gene>
<name>A0A2B9DZ33_BACCE</name>
<sequence length="81" mass="9438">MKRQNVHSTIGVLTTIFYVHQDTEMGIRTLERYIEWGLLENASLIAEVFEQTRCCDLLHAIKLFDMVAAEHIEDILRGVKY</sequence>
<dbReference type="RefSeq" id="WP_098777125.1">
    <property type="nucleotide sequence ID" value="NZ_NUHO01000049.1"/>
</dbReference>